<keyword evidence="5 10" id="KW-0349">Heme</keyword>
<dbReference type="InterPro" id="IPR010582">
    <property type="entry name" value="Catalase_immune_responsive"/>
</dbReference>
<feature type="binding site" evidence="13">
    <location>
        <position position="168"/>
    </location>
    <ligand>
        <name>heme</name>
        <dbReference type="ChEBI" id="CHEBI:30413"/>
    </ligand>
</feature>
<dbReference type="GO" id="GO:0042744">
    <property type="term" value="P:hydrogen peroxide catabolic process"/>
    <property type="evidence" value="ECO:0007669"/>
    <property type="project" value="UniProtKB-UniRule"/>
</dbReference>
<evidence type="ECO:0000256" key="16">
    <source>
        <dbReference type="SAM" id="MobiDB-lite"/>
    </source>
</evidence>
<dbReference type="GO" id="GO:0020037">
    <property type="term" value="F:heme binding"/>
    <property type="evidence" value="ECO:0007669"/>
    <property type="project" value="UniProtKB-UniRule"/>
</dbReference>
<feature type="domain" description="Catalase core" evidence="17">
    <location>
        <begin position="35"/>
        <end position="423"/>
    </location>
</feature>
<feature type="cross-link" description="3'-histidyl-3-tyrosine (His-Tyr)" evidence="14">
    <location>
        <begin position="346"/>
        <end position="369"/>
    </location>
</feature>
<dbReference type="Pfam" id="PF00199">
    <property type="entry name" value="Catalase"/>
    <property type="match status" value="1"/>
</dbReference>
<dbReference type="InterPro" id="IPR024708">
    <property type="entry name" value="Catalase_AS"/>
</dbReference>
<dbReference type="InterPro" id="IPR043156">
    <property type="entry name" value="Catalase_clade2_helical"/>
</dbReference>
<dbReference type="InterPro" id="IPR011614">
    <property type="entry name" value="Catalase_core"/>
</dbReference>
<evidence type="ECO:0000256" key="11">
    <source>
        <dbReference type="PIRSR" id="PIRSR038927-1"/>
    </source>
</evidence>
<name>A0A4P2Q507_SORCE</name>
<gene>
    <name evidence="18" type="primary">katE</name>
    <name evidence="18" type="ORF">SOCEGT47_050320</name>
</gene>
<feature type="active site" evidence="11">
    <location>
        <position position="155"/>
    </location>
</feature>
<reference evidence="18 19" key="1">
    <citation type="submission" date="2015-09" db="EMBL/GenBank/DDBJ databases">
        <title>Sorangium comparison.</title>
        <authorList>
            <person name="Zaburannyi N."/>
            <person name="Bunk B."/>
            <person name="Overmann J."/>
            <person name="Mueller R."/>
        </authorList>
    </citation>
    <scope>NUCLEOTIDE SEQUENCE [LARGE SCALE GENOMIC DNA]</scope>
    <source>
        <strain evidence="18 19">So ceGT47</strain>
    </source>
</reference>
<dbReference type="PROSITE" id="PS00438">
    <property type="entry name" value="CATALASE_2"/>
    <property type="match status" value="1"/>
</dbReference>
<dbReference type="InterPro" id="IPR018028">
    <property type="entry name" value="Catalase"/>
</dbReference>
<evidence type="ECO:0000256" key="4">
    <source>
        <dbReference type="ARBA" id="ARBA00022559"/>
    </source>
</evidence>
<feature type="active site" evidence="11">
    <location>
        <position position="82"/>
    </location>
</feature>
<keyword evidence="7 10" id="KW-0560">Oxidoreductase</keyword>
<comment type="function">
    <text evidence="10">Decomposes hydrogen peroxide into water and oxygen; serves to protect cells from the toxic effects of hydrogen peroxide.</text>
</comment>
<dbReference type="SUPFAM" id="SSF52317">
    <property type="entry name" value="Class I glutamine amidotransferase-like"/>
    <property type="match status" value="1"/>
</dbReference>
<evidence type="ECO:0000256" key="14">
    <source>
        <dbReference type="PIRSR" id="PIRSR038927-4"/>
    </source>
</evidence>
<dbReference type="GO" id="GO:0046872">
    <property type="term" value="F:metal ion binding"/>
    <property type="evidence" value="ECO:0007669"/>
    <property type="project" value="UniProtKB-KW"/>
</dbReference>
<comment type="cofactor">
    <cofactor evidence="1 10 12">
        <name>heme</name>
        <dbReference type="ChEBI" id="CHEBI:30413"/>
    </cofactor>
</comment>
<evidence type="ECO:0000256" key="13">
    <source>
        <dbReference type="PIRSR" id="PIRSR038927-3"/>
    </source>
</evidence>
<dbReference type="GO" id="GO:0004096">
    <property type="term" value="F:catalase activity"/>
    <property type="evidence" value="ECO:0007669"/>
    <property type="project" value="UniProtKB-UniRule"/>
</dbReference>
<evidence type="ECO:0000256" key="15">
    <source>
        <dbReference type="RuleBase" id="RU000498"/>
    </source>
</evidence>
<dbReference type="PANTHER" id="PTHR42821:SF1">
    <property type="entry name" value="CATALASE-B"/>
    <property type="match status" value="1"/>
</dbReference>
<comment type="catalytic activity">
    <reaction evidence="10 15">
        <text>2 H2O2 = O2 + 2 H2O</text>
        <dbReference type="Rhea" id="RHEA:20309"/>
        <dbReference type="ChEBI" id="CHEBI:15377"/>
        <dbReference type="ChEBI" id="CHEBI:15379"/>
        <dbReference type="ChEBI" id="CHEBI:16240"/>
        <dbReference type="EC" id="1.11.1.6"/>
    </reaction>
</comment>
<feature type="binding site" evidence="13">
    <location>
        <position position="79"/>
    </location>
    <ligand>
        <name>heme</name>
        <dbReference type="ChEBI" id="CHEBI:30413"/>
    </ligand>
</feature>
<dbReference type="PIRSF" id="PIRSF038927">
    <property type="entry name" value="Catalase_clade2"/>
    <property type="match status" value="1"/>
</dbReference>
<evidence type="ECO:0000256" key="10">
    <source>
        <dbReference type="PIRNR" id="PIRNR038927"/>
    </source>
</evidence>
<evidence type="ECO:0000256" key="9">
    <source>
        <dbReference type="ARBA" id="ARBA00023324"/>
    </source>
</evidence>
<feature type="binding site" evidence="13">
    <location>
        <position position="119"/>
    </location>
    <ligand>
        <name>heme</name>
        <dbReference type="ChEBI" id="CHEBI:30413"/>
    </ligand>
</feature>
<dbReference type="GO" id="GO:0005829">
    <property type="term" value="C:cytosol"/>
    <property type="evidence" value="ECO:0007669"/>
    <property type="project" value="TreeGrafter"/>
</dbReference>
<dbReference type="InterPro" id="IPR041399">
    <property type="entry name" value="Catalase_large_C"/>
</dbReference>
<keyword evidence="6 10" id="KW-0479">Metal-binding</keyword>
<dbReference type="Gene3D" id="1.20.1370.20">
    <property type="match status" value="1"/>
</dbReference>
<dbReference type="SUPFAM" id="SSF56634">
    <property type="entry name" value="Heme-dependent catalase-like"/>
    <property type="match status" value="1"/>
</dbReference>
<protein>
    <recommendedName>
        <fullName evidence="3 10">Catalase</fullName>
        <ecNumber evidence="3 10">1.11.1.6</ecNumber>
    </recommendedName>
</protein>
<evidence type="ECO:0000256" key="5">
    <source>
        <dbReference type="ARBA" id="ARBA00022617"/>
    </source>
</evidence>
<dbReference type="EC" id="1.11.1.6" evidence="3 10"/>
<dbReference type="FunFam" id="2.40.180.10:FF:000003">
    <property type="entry name" value="Catalase"/>
    <property type="match status" value="1"/>
</dbReference>
<feature type="binding site" evidence="13">
    <location>
        <position position="365"/>
    </location>
    <ligand>
        <name>heme</name>
        <dbReference type="ChEBI" id="CHEBI:30413"/>
    </ligand>
</feature>
<dbReference type="GO" id="GO:0006979">
    <property type="term" value="P:response to oxidative stress"/>
    <property type="evidence" value="ECO:0007669"/>
    <property type="project" value="InterPro"/>
</dbReference>
<feature type="region of interest" description="Disordered" evidence="16">
    <location>
        <begin position="523"/>
        <end position="549"/>
    </location>
</feature>
<evidence type="ECO:0000256" key="7">
    <source>
        <dbReference type="ARBA" id="ARBA00023002"/>
    </source>
</evidence>
<feature type="binding site" description="axial binding residue" evidence="12">
    <location>
        <position position="369"/>
    </location>
    <ligand>
        <name>heme</name>
        <dbReference type="ChEBI" id="CHEBI:30413"/>
    </ligand>
    <ligandPart>
        <name>Fe</name>
        <dbReference type="ChEBI" id="CHEBI:18248"/>
    </ligandPart>
</feature>
<keyword evidence="4 10" id="KW-0575">Peroxidase</keyword>
<dbReference type="PROSITE" id="PS00437">
    <property type="entry name" value="CATALASE_1"/>
    <property type="match status" value="1"/>
</dbReference>
<evidence type="ECO:0000313" key="18">
    <source>
        <dbReference type="EMBL" id="AUX24494.1"/>
    </source>
</evidence>
<dbReference type="AlphaFoldDB" id="A0A4P2Q507"/>
<evidence type="ECO:0000256" key="12">
    <source>
        <dbReference type="PIRSR" id="PIRSR038927-2"/>
    </source>
</evidence>
<dbReference type="InterPro" id="IPR002226">
    <property type="entry name" value="Catalase_haem_BS"/>
</dbReference>
<dbReference type="RefSeq" id="WP_129350628.1">
    <property type="nucleotide sequence ID" value="NZ_CP012670.1"/>
</dbReference>
<dbReference type="InterPro" id="IPR029062">
    <property type="entry name" value="Class_I_gatase-like"/>
</dbReference>
<evidence type="ECO:0000259" key="17">
    <source>
        <dbReference type="SMART" id="SM01060"/>
    </source>
</evidence>
<dbReference type="PANTHER" id="PTHR42821">
    <property type="entry name" value="CATALASE"/>
    <property type="match status" value="1"/>
</dbReference>
<evidence type="ECO:0000256" key="1">
    <source>
        <dbReference type="ARBA" id="ARBA00001971"/>
    </source>
</evidence>
<dbReference type="InterPro" id="IPR020835">
    <property type="entry name" value="Catalase_sf"/>
</dbReference>
<dbReference type="PROSITE" id="PS51402">
    <property type="entry name" value="CATALASE_3"/>
    <property type="match status" value="1"/>
</dbReference>
<dbReference type="Gene3D" id="2.40.180.10">
    <property type="entry name" value="Catalase core domain"/>
    <property type="match status" value="1"/>
</dbReference>
<dbReference type="OrthoDB" id="3169619at2"/>
<evidence type="ECO:0000256" key="6">
    <source>
        <dbReference type="ARBA" id="ARBA00022723"/>
    </source>
</evidence>
<organism evidence="18 19">
    <name type="scientific">Sorangium cellulosum</name>
    <name type="common">Polyangium cellulosum</name>
    <dbReference type="NCBI Taxonomy" id="56"/>
    <lineage>
        <taxon>Bacteria</taxon>
        <taxon>Pseudomonadati</taxon>
        <taxon>Myxococcota</taxon>
        <taxon>Polyangia</taxon>
        <taxon>Polyangiales</taxon>
        <taxon>Polyangiaceae</taxon>
        <taxon>Sorangium</taxon>
    </lineage>
</organism>
<feature type="region of interest" description="Disordered" evidence="16">
    <location>
        <begin position="1"/>
        <end position="27"/>
    </location>
</feature>
<evidence type="ECO:0000256" key="8">
    <source>
        <dbReference type="ARBA" id="ARBA00023004"/>
    </source>
</evidence>
<dbReference type="Pfam" id="PF18011">
    <property type="entry name" value="Catalase_C"/>
    <property type="match status" value="1"/>
</dbReference>
<feature type="binding site" evidence="13">
    <location>
        <position position="376"/>
    </location>
    <ligand>
        <name>heme</name>
        <dbReference type="ChEBI" id="CHEBI:30413"/>
    </ligand>
</feature>
<evidence type="ECO:0000313" key="19">
    <source>
        <dbReference type="Proteomes" id="UP000295781"/>
    </source>
</evidence>
<accession>A0A4P2Q507</accession>
<dbReference type="EMBL" id="CP012670">
    <property type="protein sequence ID" value="AUX24494.1"/>
    <property type="molecule type" value="Genomic_DNA"/>
</dbReference>
<evidence type="ECO:0000256" key="2">
    <source>
        <dbReference type="ARBA" id="ARBA00010660"/>
    </source>
</evidence>
<dbReference type="SMART" id="SM01060">
    <property type="entry name" value="Catalase"/>
    <property type="match status" value="1"/>
</dbReference>
<keyword evidence="8 10" id="KW-0408">Iron</keyword>
<dbReference type="InterPro" id="IPR024712">
    <property type="entry name" value="Catalase_clade2"/>
</dbReference>
<proteinExistence type="inferred from homology"/>
<dbReference type="PRINTS" id="PR00067">
    <property type="entry name" value="CATALASE"/>
</dbReference>
<sequence length="734" mass="79880">MAEQGKKGAGPRGGANAKIESLEPHREDLTGTVLSTDQGIRIDSTDDSLKVGERGPALLEDFHVREKITHFDHERIPERVVHARGSGAHGYFQVYESMAEYTKAGFLQDPSVKTPVFVRFSTVVGSRGSADTVRDVRGFATKFYTPEGNFDLVANNIPVFFIQDGIKFPDVIHALKPEPDREIPQASTAHDTAWDFISLMPESTHMAMWVLSDRAIPRSFRMMEGFGVHTFRLVDAQGKSRFVKFHWKPLLGVHALAWDEAHELTGRDPDYHRRDLWDAIERGDYPEYELGVQIIEEEDELAFDFDLLDATKIVPEELVPVRRIGKLTLNRNPDNFFAETEQIAFHTANVVPGIDFTDDPLLQIRNFSYLDTQLLRLGGPNFAQIPINRPLAPVHNQNRDGFMQQRIKQGRAHYVPNSLAGGCPMTASFTTGAFVHYPERVAGPKVRERSASFKDHLTQPRLFWNSLSEPEKRHLVDAARFELGNVASKQVRERMVTRLAEIDAELGRRVAEGVGVAVPAIQPQVPSKGGTAAGGKAAGAPAGKRSVSASPALSMENTVKDTVKSRLVAVLAADGFSGAQLAAVRAALEAAGAHARVVSTSLGPVTGDDGRAVEADMSLLTARSVQFDAVYVPGGRKSVETLSGLGAAVHFVNQAFKHCKAIGATGEGVELLASSSIQGVALAAAQPSGPPLSDKGVVTLRDPAAGLAPFSAELIRAIAQHRHWEREGIAQIPA</sequence>
<dbReference type="Gene3D" id="3.40.50.880">
    <property type="match status" value="1"/>
</dbReference>
<dbReference type="CDD" id="cd03132">
    <property type="entry name" value="GATase1_catalase"/>
    <property type="match status" value="1"/>
</dbReference>
<dbReference type="Pfam" id="PF06628">
    <property type="entry name" value="Catalase-rel"/>
    <property type="match status" value="1"/>
</dbReference>
<keyword evidence="9 10" id="KW-0376">Hydrogen peroxide</keyword>
<evidence type="ECO:0000256" key="3">
    <source>
        <dbReference type="ARBA" id="ARBA00012314"/>
    </source>
</evidence>
<comment type="similarity">
    <text evidence="2">Belongs to the catalase family. HPII subfamily.</text>
</comment>
<dbReference type="Proteomes" id="UP000295781">
    <property type="component" value="Chromosome"/>
</dbReference>